<comment type="caution">
    <text evidence="2">The sequence shown here is derived from an EMBL/GenBank/DDBJ whole genome shotgun (WGS) entry which is preliminary data.</text>
</comment>
<evidence type="ECO:0000313" key="3">
    <source>
        <dbReference type="Proteomes" id="UP000324800"/>
    </source>
</evidence>
<sequence>MAEQASITYDRDMEERQTKINQLKEQIQQKDNENKQLEARAVPDGYQTDYIFAVQVEDDEENDNAVLNIRRRNKYCTSKKLMRELKDISRIYSYHIVSLSDEFEAEKGASGSGAGGMMDIDGMEDDYDYYESQAARQDRLKSRAKPFGRLPFHPSMIQRTRKHACPQFRQEAGDVLAALVGYLNRDIKKINRLSSAVSAQQYINDKHLSKRFSVSEQDLDDNVAIPDNVVVFDKKKNEIYSVDGYTTAVGFGDSEHQHKRNWKKKYYSDVNDLERAALAAKLKQQGIKGCPYMKWLSMTKPHTARAIKDYSFRAFTLNAKKVIDQNGGANLPMATKQQIMAAAWNSVLINPAVEILEKQDGKIDIYNRSNKPLRGQPKAHMNYNPNKVELKMCWRIINWIQGLKNQLKIQ</sequence>
<dbReference type="EMBL" id="SNRW01005492">
    <property type="protein sequence ID" value="KAA6384958.1"/>
    <property type="molecule type" value="Genomic_DNA"/>
</dbReference>
<gene>
    <name evidence="2" type="ORF">EZS28_019514</name>
</gene>
<dbReference type="Proteomes" id="UP000324800">
    <property type="component" value="Unassembled WGS sequence"/>
</dbReference>
<evidence type="ECO:0000313" key="2">
    <source>
        <dbReference type="EMBL" id="KAA6384958.1"/>
    </source>
</evidence>
<protein>
    <submittedName>
        <fullName evidence="2">Uncharacterized protein</fullName>
    </submittedName>
</protein>
<keyword evidence="1" id="KW-0175">Coiled coil</keyword>
<accession>A0A5J4VQL4</accession>
<reference evidence="2 3" key="1">
    <citation type="submission" date="2019-03" db="EMBL/GenBank/DDBJ databases">
        <title>Single cell metagenomics reveals metabolic interactions within the superorganism composed of flagellate Streblomastix strix and complex community of Bacteroidetes bacteria on its surface.</title>
        <authorList>
            <person name="Treitli S.C."/>
            <person name="Kolisko M."/>
            <person name="Husnik F."/>
            <person name="Keeling P."/>
            <person name="Hampl V."/>
        </authorList>
    </citation>
    <scope>NUCLEOTIDE SEQUENCE [LARGE SCALE GENOMIC DNA]</scope>
    <source>
        <strain evidence="2">ST1C</strain>
    </source>
</reference>
<feature type="coiled-coil region" evidence="1">
    <location>
        <begin position="13"/>
        <end position="40"/>
    </location>
</feature>
<organism evidence="2 3">
    <name type="scientific">Streblomastix strix</name>
    <dbReference type="NCBI Taxonomy" id="222440"/>
    <lineage>
        <taxon>Eukaryota</taxon>
        <taxon>Metamonada</taxon>
        <taxon>Preaxostyla</taxon>
        <taxon>Oxymonadida</taxon>
        <taxon>Streblomastigidae</taxon>
        <taxon>Streblomastix</taxon>
    </lineage>
</organism>
<name>A0A5J4VQL4_9EUKA</name>
<evidence type="ECO:0000256" key="1">
    <source>
        <dbReference type="SAM" id="Coils"/>
    </source>
</evidence>
<dbReference type="AlphaFoldDB" id="A0A5J4VQL4"/>
<proteinExistence type="predicted"/>